<protein>
    <submittedName>
        <fullName evidence="9">TrmA family RNA methyltransferase</fullName>
        <ecNumber evidence="9">2.1.1.-</ecNumber>
    </submittedName>
</protein>
<dbReference type="Gene3D" id="2.40.50.1070">
    <property type="match status" value="1"/>
</dbReference>
<evidence type="ECO:0000313" key="9">
    <source>
        <dbReference type="EMBL" id="AGF47558.1"/>
    </source>
</evidence>
<keyword evidence="1" id="KW-0408">Iron</keyword>
<dbReference type="Pfam" id="PF05958">
    <property type="entry name" value="tRNA_U5-meth_tr"/>
    <property type="match status" value="1"/>
</dbReference>
<comment type="similarity">
    <text evidence="6">Belongs to the class I-like SAM-binding methyltransferase superfamily. RNA M5U methyltransferase family.</text>
</comment>
<feature type="binding site" evidence="6">
    <location>
        <position position="293"/>
    </location>
    <ligand>
        <name>S-adenosyl-L-methionine</name>
        <dbReference type="ChEBI" id="CHEBI:59789"/>
    </ligand>
</feature>
<evidence type="ECO:0000256" key="4">
    <source>
        <dbReference type="ARBA" id="ARBA00022691"/>
    </source>
</evidence>
<evidence type="ECO:0000313" key="10">
    <source>
        <dbReference type="Proteomes" id="UP000011686"/>
    </source>
</evidence>
<feature type="active site" description="Nucleophile" evidence="6">
    <location>
        <position position="393"/>
    </location>
</feature>
<feature type="domain" description="TRAM" evidence="8">
    <location>
        <begin position="1"/>
        <end position="54"/>
    </location>
</feature>
<dbReference type="KEGG" id="kct:CDEE_0518"/>
<evidence type="ECO:0000256" key="7">
    <source>
        <dbReference type="PROSITE-ProRule" id="PRU10015"/>
    </source>
</evidence>
<proteinExistence type="inferred from homology"/>
<evidence type="ECO:0000256" key="2">
    <source>
        <dbReference type="ARBA" id="ARBA00022603"/>
    </source>
</evidence>
<feature type="binding site" evidence="6">
    <location>
        <position position="264"/>
    </location>
    <ligand>
        <name>S-adenosyl-L-methionine</name>
        <dbReference type="ChEBI" id="CHEBI:59789"/>
    </ligand>
</feature>
<dbReference type="Gene3D" id="3.40.50.150">
    <property type="entry name" value="Vaccinia Virus protein VP39"/>
    <property type="match status" value="1"/>
</dbReference>
<dbReference type="SUPFAM" id="SSF53335">
    <property type="entry name" value="S-adenosyl-L-methionine-dependent methyltransferases"/>
    <property type="match status" value="1"/>
</dbReference>
<keyword evidence="4 6" id="KW-0949">S-adenosyl-L-methionine</keyword>
<dbReference type="InterPro" id="IPR002792">
    <property type="entry name" value="TRAM_dom"/>
</dbReference>
<dbReference type="Gene3D" id="2.40.50.140">
    <property type="entry name" value="Nucleic acid-binding proteins"/>
    <property type="match status" value="1"/>
</dbReference>
<dbReference type="HOGENOM" id="CLU_014689_8_2_4"/>
<dbReference type="PROSITE" id="PS51687">
    <property type="entry name" value="SAM_MT_RNA_M5U"/>
    <property type="match status" value="1"/>
</dbReference>
<dbReference type="CDD" id="cd02440">
    <property type="entry name" value="AdoMet_MTases"/>
    <property type="match status" value="1"/>
</dbReference>
<keyword evidence="10" id="KW-1185">Reference proteome</keyword>
<dbReference type="EC" id="2.1.1.-" evidence="9"/>
<dbReference type="Pfam" id="PF01938">
    <property type="entry name" value="TRAM"/>
    <property type="match status" value="1"/>
</dbReference>
<keyword evidence="1" id="KW-0004">4Fe-4S</keyword>
<dbReference type="SUPFAM" id="SSF50249">
    <property type="entry name" value="Nucleic acid-binding proteins"/>
    <property type="match status" value="1"/>
</dbReference>
<dbReference type="InterPro" id="IPR030390">
    <property type="entry name" value="MeTrfase_TrmA_AS"/>
</dbReference>
<reference evidence="9 10" key="1">
    <citation type="journal article" date="2013" name="Genome Biol. Evol.">
        <title>Genome evolution and phylogenomic analysis of candidatus kinetoplastibacterium, the betaproteobacterial endosymbionts of strigomonas and angomonas.</title>
        <authorList>
            <person name="Alves J.M."/>
            <person name="Serrano M.G."/>
            <person name="Maia da Silva F."/>
            <person name="Voegtly L.J."/>
            <person name="Matveyev A.V."/>
            <person name="Teixeira M.M."/>
            <person name="Camargo E.P."/>
            <person name="Buck G.A."/>
        </authorList>
    </citation>
    <scope>NUCLEOTIDE SEQUENCE [LARGE SCALE GENOMIC DNA]</scope>
    <source>
        <strain evidence="9 10">TCC036E</strain>
    </source>
</reference>
<dbReference type="AlphaFoldDB" id="M1L4A5"/>
<keyword evidence="5" id="KW-0411">Iron-sulfur</keyword>
<gene>
    <name evidence="9" type="ORF">CDEE_0518</name>
</gene>
<dbReference type="InterPro" id="IPR010280">
    <property type="entry name" value="U5_MeTrfase_fam"/>
</dbReference>
<dbReference type="InterPro" id="IPR029063">
    <property type="entry name" value="SAM-dependent_MTases_sf"/>
</dbReference>
<dbReference type="NCBIfam" id="TIGR00479">
    <property type="entry name" value="rumA"/>
    <property type="match status" value="1"/>
</dbReference>
<dbReference type="PROSITE" id="PS01230">
    <property type="entry name" value="TRMA_1"/>
    <property type="match status" value="1"/>
</dbReference>
<evidence type="ECO:0000259" key="8">
    <source>
        <dbReference type="PROSITE" id="PS50926"/>
    </source>
</evidence>
<dbReference type="Proteomes" id="UP000011686">
    <property type="component" value="Chromosome"/>
</dbReference>
<dbReference type="EMBL" id="CP003804">
    <property type="protein sequence ID" value="AGF47558.1"/>
    <property type="molecule type" value="Genomic_DNA"/>
</dbReference>
<dbReference type="STRING" id="1208918.CDEE_0518"/>
<feature type="active site" evidence="7">
    <location>
        <position position="393"/>
    </location>
</feature>
<keyword evidence="3 6" id="KW-0808">Transferase</keyword>
<dbReference type="NCBIfam" id="NF009639">
    <property type="entry name" value="PRK13168.1"/>
    <property type="match status" value="1"/>
</dbReference>
<organism evidence="9 10">
    <name type="scientific">Candidatus Kinetoplastidibacterium crithidiae TCC036E</name>
    <dbReference type="NCBI Taxonomy" id="1208918"/>
    <lineage>
        <taxon>Bacteria</taxon>
        <taxon>Pseudomonadati</taxon>
        <taxon>Pseudomonadota</taxon>
        <taxon>Betaproteobacteria</taxon>
        <taxon>Candidatus Kinetoplastidibacterium</taxon>
    </lineage>
</organism>
<dbReference type="PANTHER" id="PTHR11061">
    <property type="entry name" value="RNA M5U METHYLTRANSFERASE"/>
    <property type="match status" value="1"/>
</dbReference>
<dbReference type="GO" id="GO:0051539">
    <property type="term" value="F:4 iron, 4 sulfur cluster binding"/>
    <property type="evidence" value="ECO:0007669"/>
    <property type="project" value="UniProtKB-KW"/>
</dbReference>
<dbReference type="eggNOG" id="COG2265">
    <property type="taxonomic scope" value="Bacteria"/>
</dbReference>
<feature type="binding site" evidence="6">
    <location>
        <position position="314"/>
    </location>
    <ligand>
        <name>S-adenosyl-L-methionine</name>
        <dbReference type="ChEBI" id="CHEBI:59789"/>
    </ligand>
</feature>
<name>M1L4A5_9PROT</name>
<dbReference type="PROSITE" id="PS50926">
    <property type="entry name" value="TRAM"/>
    <property type="match status" value="1"/>
</dbReference>
<keyword evidence="1" id="KW-0479">Metal-binding</keyword>
<dbReference type="GO" id="GO:0070041">
    <property type="term" value="F:rRNA (uridine-C5-)-methyltransferase activity"/>
    <property type="evidence" value="ECO:0007669"/>
    <property type="project" value="TreeGrafter"/>
</dbReference>
<evidence type="ECO:0000256" key="5">
    <source>
        <dbReference type="ARBA" id="ARBA00023014"/>
    </source>
</evidence>
<keyword evidence="2 6" id="KW-0489">Methyltransferase</keyword>
<dbReference type="RefSeq" id="WP_015238608.1">
    <property type="nucleotide sequence ID" value="NC_020283.1"/>
</dbReference>
<dbReference type="PANTHER" id="PTHR11061:SF49">
    <property type="entry name" value="23S RRNA (URACIL(1939)-C(5))-METHYLTRANSFERASE RLMD"/>
    <property type="match status" value="1"/>
</dbReference>
<evidence type="ECO:0000256" key="6">
    <source>
        <dbReference type="PROSITE-ProRule" id="PRU01024"/>
    </source>
</evidence>
<dbReference type="PATRIC" id="fig|1208918.3.peg.256"/>
<sequence length="436" mass="49822">MSDILEINSIDLNARGVSRYNNKVVFVDGALPGEKVVVDIVRKTKKYDLAVLKQIVTQSNFRKEPLCKHFGTCGGCIMQHIDPKSQVSMKQRILEDNLFHLGKINPDFILQAIYGLDWQYRCRAKFSVKLGSKKSFVSIGFLERRSLFVTDINYCPILHNDISKLISPLREVISQLSISRNIFNIEVSIGDNSVIHLSICTSNQLSYTDKSLLLKFEKEYNTKCWIQRGKNQELYQISNNDRELYYSLPEFGFLMHFNVNDFTQINHSVNRIMVSRVLSLLDIKPSDVILDLFCGLGNFTLPLATKARKVIGIDINNDLIVRASNIATFYKLDKIISFKVVNLFEIEMNWFSKLEIFDILLLDPPRDGAFSIVKSLSVCKKKFLPRRIVYVSCNPSTLSRDVNVLVYECGYTLKCAGVINMFTHTGHVESITVLEL</sequence>
<evidence type="ECO:0000256" key="3">
    <source>
        <dbReference type="ARBA" id="ARBA00022679"/>
    </source>
</evidence>
<feature type="binding site" evidence="6">
    <location>
        <position position="363"/>
    </location>
    <ligand>
        <name>S-adenosyl-L-methionine</name>
        <dbReference type="ChEBI" id="CHEBI:59789"/>
    </ligand>
</feature>
<evidence type="ECO:0000256" key="1">
    <source>
        <dbReference type="ARBA" id="ARBA00022485"/>
    </source>
</evidence>
<dbReference type="InterPro" id="IPR012340">
    <property type="entry name" value="NA-bd_OB-fold"/>
</dbReference>
<dbReference type="GO" id="GO:0070475">
    <property type="term" value="P:rRNA base methylation"/>
    <property type="evidence" value="ECO:0007669"/>
    <property type="project" value="TreeGrafter"/>
</dbReference>
<accession>M1L4A5</accession>